<evidence type="ECO:0000313" key="2">
    <source>
        <dbReference type="EMBL" id="KAJ8347519.1"/>
    </source>
</evidence>
<protein>
    <submittedName>
        <fullName evidence="2">Uncharacterized protein</fullName>
    </submittedName>
</protein>
<dbReference type="EMBL" id="JAINUF010000010">
    <property type="protein sequence ID" value="KAJ8347519.1"/>
    <property type="molecule type" value="Genomic_DNA"/>
</dbReference>
<evidence type="ECO:0000313" key="3">
    <source>
        <dbReference type="Proteomes" id="UP001152622"/>
    </source>
</evidence>
<feature type="region of interest" description="Disordered" evidence="1">
    <location>
        <begin position="1"/>
        <end position="47"/>
    </location>
</feature>
<proteinExistence type="predicted"/>
<accession>A0A9Q1IPP3</accession>
<evidence type="ECO:0000256" key="1">
    <source>
        <dbReference type="SAM" id="MobiDB-lite"/>
    </source>
</evidence>
<comment type="caution">
    <text evidence="2">The sequence shown here is derived from an EMBL/GenBank/DDBJ whole genome shotgun (WGS) entry which is preliminary data.</text>
</comment>
<sequence>MSEHGHGGGSTKSGEKAFYDYGTQSLAGRAPGHTESSGRRKLTGRVSKVREQLPVRAAMGRDVRVGQSADGGRVAEALPLGTVGSLAARPWSAGRQHTHGAVTHRSSSVLTMGVGERARDKNGDGEMNVKHDERKGHIFRT</sequence>
<keyword evidence="3" id="KW-1185">Reference proteome</keyword>
<feature type="region of interest" description="Disordered" evidence="1">
    <location>
        <begin position="91"/>
        <end position="141"/>
    </location>
</feature>
<organism evidence="2 3">
    <name type="scientific">Synaphobranchus kaupii</name>
    <name type="common">Kaup's arrowtooth eel</name>
    <dbReference type="NCBI Taxonomy" id="118154"/>
    <lineage>
        <taxon>Eukaryota</taxon>
        <taxon>Metazoa</taxon>
        <taxon>Chordata</taxon>
        <taxon>Craniata</taxon>
        <taxon>Vertebrata</taxon>
        <taxon>Euteleostomi</taxon>
        <taxon>Actinopterygii</taxon>
        <taxon>Neopterygii</taxon>
        <taxon>Teleostei</taxon>
        <taxon>Anguilliformes</taxon>
        <taxon>Synaphobranchidae</taxon>
        <taxon>Synaphobranchus</taxon>
    </lineage>
</organism>
<reference evidence="2" key="1">
    <citation type="journal article" date="2023" name="Science">
        <title>Genome structures resolve the early diversification of teleost fishes.</title>
        <authorList>
            <person name="Parey E."/>
            <person name="Louis A."/>
            <person name="Montfort J."/>
            <person name="Bouchez O."/>
            <person name="Roques C."/>
            <person name="Iampietro C."/>
            <person name="Lluch J."/>
            <person name="Castinel A."/>
            <person name="Donnadieu C."/>
            <person name="Desvignes T."/>
            <person name="Floi Bucao C."/>
            <person name="Jouanno E."/>
            <person name="Wen M."/>
            <person name="Mejri S."/>
            <person name="Dirks R."/>
            <person name="Jansen H."/>
            <person name="Henkel C."/>
            <person name="Chen W.J."/>
            <person name="Zahm M."/>
            <person name="Cabau C."/>
            <person name="Klopp C."/>
            <person name="Thompson A.W."/>
            <person name="Robinson-Rechavi M."/>
            <person name="Braasch I."/>
            <person name="Lecointre G."/>
            <person name="Bobe J."/>
            <person name="Postlethwait J.H."/>
            <person name="Berthelot C."/>
            <person name="Roest Crollius H."/>
            <person name="Guiguen Y."/>
        </authorList>
    </citation>
    <scope>NUCLEOTIDE SEQUENCE</scope>
    <source>
        <strain evidence="2">WJC10195</strain>
    </source>
</reference>
<dbReference type="Proteomes" id="UP001152622">
    <property type="component" value="Chromosome 10"/>
</dbReference>
<gene>
    <name evidence="2" type="ORF">SKAU_G00261080</name>
</gene>
<feature type="compositionally biased region" description="Basic and acidic residues" evidence="1">
    <location>
        <begin position="116"/>
        <end position="141"/>
    </location>
</feature>
<dbReference type="AlphaFoldDB" id="A0A9Q1IPP3"/>
<name>A0A9Q1IPP3_SYNKA</name>